<dbReference type="AlphaFoldDB" id="A0A8C5F6C4"/>
<dbReference type="PROSITE" id="PS50240">
    <property type="entry name" value="TRYPSIN_DOM"/>
    <property type="match status" value="1"/>
</dbReference>
<evidence type="ECO:0000256" key="1">
    <source>
        <dbReference type="ARBA" id="ARBA00023157"/>
    </source>
</evidence>
<dbReference type="GO" id="GO:0006508">
    <property type="term" value="P:proteolysis"/>
    <property type="evidence" value="ECO:0007669"/>
    <property type="project" value="InterPro"/>
</dbReference>
<dbReference type="Gene3D" id="2.40.10.10">
    <property type="entry name" value="Trypsin-like serine proteases"/>
    <property type="match status" value="1"/>
</dbReference>
<evidence type="ECO:0000313" key="3">
    <source>
        <dbReference type="Ensembl" id="ENSGMOP00000009299.2"/>
    </source>
</evidence>
<dbReference type="SUPFAM" id="SSF50494">
    <property type="entry name" value="Trypsin-like serine proteases"/>
    <property type="match status" value="1"/>
</dbReference>
<dbReference type="CDD" id="cd00190">
    <property type="entry name" value="Tryp_SPc"/>
    <property type="match status" value="1"/>
</dbReference>
<dbReference type="InterPro" id="IPR043504">
    <property type="entry name" value="Peptidase_S1_PA_chymotrypsin"/>
</dbReference>
<reference evidence="3" key="1">
    <citation type="submission" date="2025-08" db="UniProtKB">
        <authorList>
            <consortium name="Ensembl"/>
        </authorList>
    </citation>
    <scope>IDENTIFICATION</scope>
</reference>
<dbReference type="Proteomes" id="UP000694546">
    <property type="component" value="Chromosome 6"/>
</dbReference>
<proteinExistence type="predicted"/>
<dbReference type="Ensembl" id="ENSGMOT00000009551.2">
    <property type="protein sequence ID" value="ENSGMOP00000009299.2"/>
    <property type="gene ID" value="ENSGMOG00000008695.2"/>
</dbReference>
<sequence length="148" mass="16359">PARGRLGRIPSNWEVVVGSLRLLDVSQGQRYRVGRVIYHPLYNSSSRDYDLGLLSMLTDIQLIGGVRPVCLPSPSASFPPETRCWITGWGYTRENGLLSDELQQACVQIISPATCSQRYVYGGLLTPRMFCAGYMKGGVDSCQISLLD</sequence>
<dbReference type="InterPro" id="IPR009003">
    <property type="entry name" value="Peptidase_S1_PA"/>
</dbReference>
<accession>A0A8C5F6C4</accession>
<dbReference type="PANTHER" id="PTHR24252">
    <property type="entry name" value="ACROSIN-RELATED"/>
    <property type="match status" value="1"/>
</dbReference>
<keyword evidence="1" id="KW-1015">Disulfide bond</keyword>
<name>A0A8C5F6C4_GADMO</name>
<protein>
    <recommendedName>
        <fullName evidence="2">Peptidase S1 domain-containing protein</fullName>
    </recommendedName>
</protein>
<organism evidence="3 4">
    <name type="scientific">Gadus morhua</name>
    <name type="common">Atlantic cod</name>
    <dbReference type="NCBI Taxonomy" id="8049"/>
    <lineage>
        <taxon>Eukaryota</taxon>
        <taxon>Metazoa</taxon>
        <taxon>Chordata</taxon>
        <taxon>Craniata</taxon>
        <taxon>Vertebrata</taxon>
        <taxon>Euteleostomi</taxon>
        <taxon>Actinopterygii</taxon>
        <taxon>Neopterygii</taxon>
        <taxon>Teleostei</taxon>
        <taxon>Neoteleostei</taxon>
        <taxon>Acanthomorphata</taxon>
        <taxon>Zeiogadaria</taxon>
        <taxon>Gadariae</taxon>
        <taxon>Gadiformes</taxon>
        <taxon>Gadoidei</taxon>
        <taxon>Gadidae</taxon>
        <taxon>Gadus</taxon>
    </lineage>
</organism>
<evidence type="ECO:0000313" key="4">
    <source>
        <dbReference type="Proteomes" id="UP000694546"/>
    </source>
</evidence>
<dbReference type="GeneTree" id="ENSGT00940000155207"/>
<dbReference type="OMA" id="WGYINER"/>
<dbReference type="Pfam" id="PF00089">
    <property type="entry name" value="Trypsin"/>
    <property type="match status" value="1"/>
</dbReference>
<dbReference type="InterPro" id="IPR001254">
    <property type="entry name" value="Trypsin_dom"/>
</dbReference>
<feature type="domain" description="Peptidase S1" evidence="2">
    <location>
        <begin position="1"/>
        <end position="143"/>
    </location>
</feature>
<dbReference type="SMART" id="SM00020">
    <property type="entry name" value="Tryp_SPc"/>
    <property type="match status" value="1"/>
</dbReference>
<reference evidence="3" key="2">
    <citation type="submission" date="2025-09" db="UniProtKB">
        <authorList>
            <consortium name="Ensembl"/>
        </authorList>
    </citation>
    <scope>IDENTIFICATION</scope>
</reference>
<keyword evidence="4" id="KW-1185">Reference proteome</keyword>
<dbReference type="GO" id="GO:0004252">
    <property type="term" value="F:serine-type endopeptidase activity"/>
    <property type="evidence" value="ECO:0007669"/>
    <property type="project" value="InterPro"/>
</dbReference>
<dbReference type="PANTHER" id="PTHR24252:SF7">
    <property type="entry name" value="HYALIN"/>
    <property type="match status" value="1"/>
</dbReference>
<evidence type="ECO:0000259" key="2">
    <source>
        <dbReference type="PROSITE" id="PS50240"/>
    </source>
</evidence>